<dbReference type="InterPro" id="IPR011990">
    <property type="entry name" value="TPR-like_helical_dom_sf"/>
</dbReference>
<evidence type="ECO:0000256" key="3">
    <source>
        <dbReference type="PROSITE-ProRule" id="PRU00339"/>
    </source>
</evidence>
<organism evidence="4 5">
    <name type="scientific">Paludibaculum fermentans</name>
    <dbReference type="NCBI Taxonomy" id="1473598"/>
    <lineage>
        <taxon>Bacteria</taxon>
        <taxon>Pseudomonadati</taxon>
        <taxon>Acidobacteriota</taxon>
        <taxon>Terriglobia</taxon>
        <taxon>Bryobacterales</taxon>
        <taxon>Bryobacteraceae</taxon>
        <taxon>Paludibaculum</taxon>
    </lineage>
</organism>
<dbReference type="PANTHER" id="PTHR44227">
    <property type="match status" value="1"/>
</dbReference>
<dbReference type="GO" id="GO:0035269">
    <property type="term" value="P:protein O-linked glycosylation via mannose"/>
    <property type="evidence" value="ECO:0007669"/>
    <property type="project" value="TreeGrafter"/>
</dbReference>
<dbReference type="GO" id="GO:0030968">
    <property type="term" value="P:endoplasmic reticulum unfolded protein response"/>
    <property type="evidence" value="ECO:0007669"/>
    <property type="project" value="TreeGrafter"/>
</dbReference>
<gene>
    <name evidence="4" type="ORF">IRI77_32395</name>
</gene>
<dbReference type="SMART" id="SM00028">
    <property type="entry name" value="TPR"/>
    <property type="match status" value="8"/>
</dbReference>
<keyword evidence="1" id="KW-0677">Repeat</keyword>
<dbReference type="PANTHER" id="PTHR44227:SF3">
    <property type="entry name" value="PROTEIN O-MANNOSYL-TRANSFERASE TMTC4"/>
    <property type="match status" value="1"/>
</dbReference>
<dbReference type="SUPFAM" id="SSF48452">
    <property type="entry name" value="TPR-like"/>
    <property type="match status" value="1"/>
</dbReference>
<dbReference type="Pfam" id="PF13432">
    <property type="entry name" value="TPR_16"/>
    <property type="match status" value="4"/>
</dbReference>
<dbReference type="GO" id="GO:0000030">
    <property type="term" value="F:mannosyltransferase activity"/>
    <property type="evidence" value="ECO:0007669"/>
    <property type="project" value="TreeGrafter"/>
</dbReference>
<dbReference type="KEGG" id="pfer:IRI77_32395"/>
<dbReference type="EMBL" id="CP063849">
    <property type="protein sequence ID" value="QOY87409.1"/>
    <property type="molecule type" value="Genomic_DNA"/>
</dbReference>
<accession>A0A7S7NPM9</accession>
<keyword evidence="2 3" id="KW-0802">TPR repeat</keyword>
<evidence type="ECO:0000313" key="5">
    <source>
        <dbReference type="Proteomes" id="UP000593892"/>
    </source>
</evidence>
<dbReference type="RefSeq" id="WP_194449078.1">
    <property type="nucleotide sequence ID" value="NZ_CP063849.1"/>
</dbReference>
<evidence type="ECO:0000256" key="1">
    <source>
        <dbReference type="ARBA" id="ARBA00022737"/>
    </source>
</evidence>
<keyword evidence="5" id="KW-1185">Reference proteome</keyword>
<dbReference type="Proteomes" id="UP000593892">
    <property type="component" value="Chromosome"/>
</dbReference>
<protein>
    <submittedName>
        <fullName evidence="4">Tetratricopeptide repeat protein</fullName>
    </submittedName>
</protein>
<dbReference type="PROSITE" id="PS50005">
    <property type="entry name" value="TPR"/>
    <property type="match status" value="4"/>
</dbReference>
<dbReference type="Gene3D" id="1.25.40.10">
    <property type="entry name" value="Tetratricopeptide repeat domain"/>
    <property type="match status" value="2"/>
</dbReference>
<sequence>MSKLLPLLVLSSLLFAQRQPLDQAWDLIAKGDRAGATRILEAVLKSTPANADAHLMLGSLLAEEGKPAEALEHLRQGVKLRPQSAEAHHALGEALKNFGQPEPARVEFLRAVTLNPNFAQARIDLGLVLLESNDFKGAAVHLDRAIVLLGRKPDSAFPRYLRAKIHTENTETQKAAALLQEAVALQPQFAEAWSDLGQTRKTLLDEPGALAAFQKSVAIDSENAIAQLRLGSEYLRQGHPHEAVAPLKIADRLKPNDQATLNSLQLALRQDGQAEEAQRVKQRLTEVLHGIDGESQNAFNALRLNNEGAELEKSGKLPEAVSKYQAAVALDPSHVGIRVNYAVAALRLGRWVEGLDQLREALKLAPGDPKITAALNDALEQAPVEFGGQGKARSARKPAKP</sequence>
<dbReference type="InterPro" id="IPR052346">
    <property type="entry name" value="O-mannosyl-transferase_TMTC"/>
</dbReference>
<evidence type="ECO:0000256" key="2">
    <source>
        <dbReference type="ARBA" id="ARBA00022803"/>
    </source>
</evidence>
<feature type="repeat" description="TPR" evidence="3">
    <location>
        <begin position="85"/>
        <end position="118"/>
    </location>
</feature>
<evidence type="ECO:0000313" key="4">
    <source>
        <dbReference type="EMBL" id="QOY87409.1"/>
    </source>
</evidence>
<feature type="repeat" description="TPR" evidence="3">
    <location>
        <begin position="190"/>
        <end position="223"/>
    </location>
</feature>
<proteinExistence type="predicted"/>
<name>A0A7S7NPM9_PALFE</name>
<feature type="repeat" description="TPR" evidence="3">
    <location>
        <begin position="301"/>
        <end position="334"/>
    </location>
</feature>
<dbReference type="AlphaFoldDB" id="A0A7S7NPM9"/>
<dbReference type="InterPro" id="IPR019734">
    <property type="entry name" value="TPR_rpt"/>
</dbReference>
<feature type="repeat" description="TPR" evidence="3">
    <location>
        <begin position="51"/>
        <end position="84"/>
    </location>
</feature>
<reference evidence="4 5" key="1">
    <citation type="submission" date="2020-10" db="EMBL/GenBank/DDBJ databases">
        <title>Complete genome sequence of Paludibaculum fermentans P105T, a facultatively anaerobic acidobacterium capable of dissimilatory Fe(III) reduction.</title>
        <authorList>
            <person name="Dedysh S.N."/>
            <person name="Beletsky A.V."/>
            <person name="Kulichevskaya I.S."/>
            <person name="Mardanov A.V."/>
            <person name="Ravin N.V."/>
        </authorList>
    </citation>
    <scope>NUCLEOTIDE SEQUENCE [LARGE SCALE GENOMIC DNA]</scope>
    <source>
        <strain evidence="4 5">P105</strain>
    </source>
</reference>
<dbReference type="SUPFAM" id="SSF81901">
    <property type="entry name" value="HCP-like"/>
    <property type="match status" value="1"/>
</dbReference>